<dbReference type="RefSeq" id="YP_009814190.1">
    <property type="nucleotide sequence ID" value="NC_048083.1"/>
</dbReference>
<dbReference type="KEGG" id="vg:55005311"/>
<dbReference type="Proteomes" id="UP000278586">
    <property type="component" value="Segment"/>
</dbReference>
<dbReference type="EMBL" id="MH779504">
    <property type="protein sequence ID" value="AYD83937.1"/>
    <property type="molecule type" value="Genomic_DNA"/>
</dbReference>
<reference evidence="1 2" key="1">
    <citation type="submission" date="2018-08" db="EMBL/GenBank/DDBJ databases">
        <authorList>
            <person name="King R.A."/>
            <person name="Ngong N.B."/>
            <person name="Xu E.M."/>
            <person name="Austin H.D."/>
            <person name="Shervin T.J."/>
            <person name="Anderson J.K."/>
            <person name="Watkins T.N."/>
            <person name="Gaffney B.L."/>
            <person name="Staples A.K."/>
            <person name="Rinehart C.A."/>
            <person name="Rowland N.S."/>
            <person name="Garlena R.A."/>
            <person name="Russell D.A."/>
            <person name="Pope W.H."/>
            <person name="Jacobs-Sera D."/>
            <person name="Hendrix R.W."/>
            <person name="Hatfull G.F."/>
        </authorList>
    </citation>
    <scope>NUCLEOTIDE SEQUENCE [LARGE SCALE GENOMIC DNA]</scope>
</reference>
<organism evidence="1 2">
    <name type="scientific">Gordonia phage Getalong</name>
    <dbReference type="NCBI Taxonomy" id="2315531"/>
    <lineage>
        <taxon>Viruses</taxon>
        <taxon>Duplodnaviria</taxon>
        <taxon>Heunggongvirae</taxon>
        <taxon>Uroviricota</taxon>
        <taxon>Caudoviricetes</taxon>
        <taxon>Langleyhallvirinae</taxon>
        <taxon>Getalongvirus</taxon>
        <taxon>Getalongvirus getalong</taxon>
    </lineage>
</organism>
<keyword evidence="2" id="KW-1185">Reference proteome</keyword>
<gene>
    <name evidence="1" type="primary">77</name>
    <name evidence="1" type="ORF">SEA_GETALONG_77</name>
</gene>
<name>A0A386KHZ7_9CAUD</name>
<accession>A0A386KHZ7</accession>
<evidence type="ECO:0000313" key="1">
    <source>
        <dbReference type="EMBL" id="AYD83937.1"/>
    </source>
</evidence>
<sequence length="53" mass="6230">MSEKRMWVGRCIFEPRDLWVGVFWDRRPDGLHIYVCPFPTLVLHVIRGSSDVG</sequence>
<evidence type="ECO:0000313" key="2">
    <source>
        <dbReference type="Proteomes" id="UP000278586"/>
    </source>
</evidence>
<proteinExistence type="predicted"/>
<protein>
    <submittedName>
        <fullName evidence="1">Uncharacterized protein</fullName>
    </submittedName>
</protein>
<dbReference type="GeneID" id="55005311"/>